<dbReference type="InterPro" id="IPR001708">
    <property type="entry name" value="YidC/ALB3/OXA1/COX18"/>
</dbReference>
<dbReference type="EMBL" id="JADOES010000003">
    <property type="protein sequence ID" value="MBT9314282.1"/>
    <property type="molecule type" value="Genomic_DNA"/>
</dbReference>
<evidence type="ECO:0000256" key="5">
    <source>
        <dbReference type="ARBA" id="ARBA00022927"/>
    </source>
</evidence>
<feature type="region of interest" description="Disordered" evidence="10">
    <location>
        <begin position="370"/>
        <end position="433"/>
    </location>
</feature>
<dbReference type="PANTHER" id="PTHR12428">
    <property type="entry name" value="OXA1"/>
    <property type="match status" value="1"/>
</dbReference>
<comment type="caution">
    <text evidence="13">The sequence shown here is derived from an EMBL/GenBank/DDBJ whole genome shotgun (WGS) entry which is preliminary data.</text>
</comment>
<dbReference type="AlphaFoldDB" id="A0A947DBZ5"/>
<evidence type="ECO:0000259" key="12">
    <source>
        <dbReference type="Pfam" id="PF02096"/>
    </source>
</evidence>
<dbReference type="RefSeq" id="WP_215607344.1">
    <property type="nucleotide sequence ID" value="NZ_JADOES010000003.1"/>
</dbReference>
<evidence type="ECO:0000256" key="11">
    <source>
        <dbReference type="SAM" id="Phobius"/>
    </source>
</evidence>
<protein>
    <submittedName>
        <fullName evidence="13">Membrane protein insertase YidC</fullName>
    </submittedName>
</protein>
<feature type="domain" description="Membrane insertase YidC/Oxa/ALB C-terminal" evidence="12">
    <location>
        <begin position="27"/>
        <end position="342"/>
    </location>
</feature>
<keyword evidence="5" id="KW-0653">Protein transport</keyword>
<accession>A0A947DBZ5</accession>
<keyword evidence="7 11" id="KW-0472">Membrane</keyword>
<dbReference type="NCBIfam" id="NF002734">
    <property type="entry name" value="PRK02654.1"/>
    <property type="match status" value="1"/>
</dbReference>
<evidence type="ECO:0000313" key="13">
    <source>
        <dbReference type="EMBL" id="MBT9314282.1"/>
    </source>
</evidence>
<evidence type="ECO:0000256" key="4">
    <source>
        <dbReference type="ARBA" id="ARBA00022692"/>
    </source>
</evidence>
<evidence type="ECO:0000256" key="8">
    <source>
        <dbReference type="ARBA" id="ARBA00023186"/>
    </source>
</evidence>
<dbReference type="GO" id="GO:0015031">
    <property type="term" value="P:protein transport"/>
    <property type="evidence" value="ECO:0007669"/>
    <property type="project" value="UniProtKB-KW"/>
</dbReference>
<keyword evidence="2" id="KW-0813">Transport</keyword>
<evidence type="ECO:0000313" key="14">
    <source>
        <dbReference type="Proteomes" id="UP000717364"/>
    </source>
</evidence>
<dbReference type="NCBIfam" id="TIGR03592">
    <property type="entry name" value="yidC_oxa1_cterm"/>
    <property type="match status" value="1"/>
</dbReference>
<dbReference type="CDD" id="cd20070">
    <property type="entry name" value="5TM_YidC_Alb3"/>
    <property type="match status" value="1"/>
</dbReference>
<dbReference type="InterPro" id="IPR047196">
    <property type="entry name" value="YidC_ALB_C"/>
</dbReference>
<evidence type="ECO:0000256" key="2">
    <source>
        <dbReference type="ARBA" id="ARBA00022448"/>
    </source>
</evidence>
<evidence type="ECO:0000256" key="6">
    <source>
        <dbReference type="ARBA" id="ARBA00022989"/>
    </source>
</evidence>
<sequence length="433" mass="46873">MDFGIGFLTNNIMLPILDFFYGIVPSYGLAIVALTLLIRFALYPLNAGSIRNMRRMKITQPLMQKKVKEIQERHKDDPAKLQQEMGGVYKEFGNPLAGCFPVVLQMPILFALFATLRGSPFADITYPVNLQILPQEAIEQVQPQAFSAKPSSLYIADGEHFPVAAVLPGGNRIGVGDTTAIRLQTPDGKSVQQLAKEFANDPAVFVPQWEVTKGQEFVKVDENGQITALAPGDVTVQAKVKGLAANKGFLFIKELGRIGAMGDDGEIHWDILGMVLFFGISLYVNQLLSGQSSSDNPQQETITKLTPVLFSGMFLFFPLPAGVLLYMVLANVFQTAQSFILSKEPLPENIQALVDDQEAKAVSADRGALAFEPGSRKAAPKEGTQSKKGSNQSSKTASKGRAKSNKASGKSSSTRSKGNKKSGGSSKKKVSNR</sequence>
<keyword evidence="3" id="KW-1003">Cell membrane</keyword>
<proteinExistence type="inferred from homology"/>
<comment type="subcellular location">
    <subcellularLocation>
        <location evidence="1">Cell inner membrane</location>
        <topology evidence="1">Multi-pass membrane protein</topology>
    </subcellularLocation>
    <subcellularLocation>
        <location evidence="9">Membrane</location>
        <topology evidence="9">Multi-pass membrane protein</topology>
    </subcellularLocation>
</comment>
<name>A0A947DBZ5_9CYAN</name>
<evidence type="ECO:0000256" key="10">
    <source>
        <dbReference type="SAM" id="MobiDB-lite"/>
    </source>
</evidence>
<dbReference type="Proteomes" id="UP000717364">
    <property type="component" value="Unassembled WGS sequence"/>
</dbReference>
<keyword evidence="4 9" id="KW-0812">Transmembrane</keyword>
<feature type="transmembrane region" description="Helical" evidence="11">
    <location>
        <begin position="308"/>
        <end position="333"/>
    </location>
</feature>
<dbReference type="Pfam" id="PF02096">
    <property type="entry name" value="60KD_IMP"/>
    <property type="match status" value="1"/>
</dbReference>
<feature type="transmembrane region" description="Helical" evidence="11">
    <location>
        <begin position="20"/>
        <end position="45"/>
    </location>
</feature>
<evidence type="ECO:0000256" key="7">
    <source>
        <dbReference type="ARBA" id="ARBA00023136"/>
    </source>
</evidence>
<evidence type="ECO:0000256" key="3">
    <source>
        <dbReference type="ARBA" id="ARBA00022475"/>
    </source>
</evidence>
<keyword evidence="14" id="KW-1185">Reference proteome</keyword>
<evidence type="ECO:0000256" key="9">
    <source>
        <dbReference type="RuleBase" id="RU003945"/>
    </source>
</evidence>
<feature type="compositionally biased region" description="Polar residues" evidence="10">
    <location>
        <begin position="386"/>
        <end position="396"/>
    </location>
</feature>
<feature type="transmembrane region" description="Helical" evidence="11">
    <location>
        <begin position="267"/>
        <end position="288"/>
    </location>
</feature>
<reference evidence="13" key="2">
    <citation type="journal article" date="2021" name="Mar. Drugs">
        <title>Genome Reduction and Secondary Metabolism of the Marine Sponge-Associated Cyanobacterium Leptothoe.</title>
        <authorList>
            <person name="Konstantinou D."/>
            <person name="Popin R.V."/>
            <person name="Fewer D.P."/>
            <person name="Sivonen K."/>
            <person name="Gkelis S."/>
        </authorList>
    </citation>
    <scope>NUCLEOTIDE SEQUENCE</scope>
    <source>
        <strain evidence="13">TAU-MAC 1115</strain>
    </source>
</reference>
<dbReference type="InterPro" id="IPR028055">
    <property type="entry name" value="YidC/Oxa/ALB_C"/>
</dbReference>
<dbReference type="GO" id="GO:0005886">
    <property type="term" value="C:plasma membrane"/>
    <property type="evidence" value="ECO:0007669"/>
    <property type="project" value="UniProtKB-SubCell"/>
</dbReference>
<comment type="similarity">
    <text evidence="9">Belongs to the OXA1/ALB3/YidC family.</text>
</comment>
<organism evidence="13 14">
    <name type="scientific">Leptothoe spongobia TAU-MAC 1115</name>
    <dbReference type="NCBI Taxonomy" id="1967444"/>
    <lineage>
        <taxon>Bacteria</taxon>
        <taxon>Bacillati</taxon>
        <taxon>Cyanobacteriota</taxon>
        <taxon>Cyanophyceae</taxon>
        <taxon>Nodosilineales</taxon>
        <taxon>Cymatolegaceae</taxon>
        <taxon>Leptothoe</taxon>
        <taxon>Leptothoe spongobia</taxon>
    </lineage>
</organism>
<gene>
    <name evidence="13" type="primary">yidC</name>
    <name evidence="13" type="ORF">IXB50_02465</name>
</gene>
<dbReference type="PANTHER" id="PTHR12428:SF65">
    <property type="entry name" value="CYTOCHROME C OXIDASE ASSEMBLY PROTEIN COX18, MITOCHONDRIAL"/>
    <property type="match status" value="1"/>
</dbReference>
<dbReference type="GO" id="GO:0051205">
    <property type="term" value="P:protein insertion into membrane"/>
    <property type="evidence" value="ECO:0007669"/>
    <property type="project" value="TreeGrafter"/>
</dbReference>
<dbReference type="GO" id="GO:0032977">
    <property type="term" value="F:membrane insertase activity"/>
    <property type="evidence" value="ECO:0007669"/>
    <property type="project" value="InterPro"/>
</dbReference>
<reference evidence="13" key="1">
    <citation type="submission" date="2020-11" db="EMBL/GenBank/DDBJ databases">
        <authorList>
            <person name="Konstantinou D."/>
            <person name="Gkelis S."/>
            <person name="Popin R."/>
            <person name="Fewer D."/>
            <person name="Sivonen K."/>
        </authorList>
    </citation>
    <scope>NUCLEOTIDE SEQUENCE</scope>
    <source>
        <strain evidence="13">TAU-MAC 1115</strain>
    </source>
</reference>
<feature type="compositionally biased region" description="Low complexity" evidence="10">
    <location>
        <begin position="405"/>
        <end position="416"/>
    </location>
</feature>
<keyword evidence="6 11" id="KW-1133">Transmembrane helix</keyword>
<keyword evidence="8" id="KW-0143">Chaperone</keyword>
<evidence type="ECO:0000256" key="1">
    <source>
        <dbReference type="ARBA" id="ARBA00004429"/>
    </source>
</evidence>